<feature type="compositionally biased region" description="Basic and acidic residues" evidence="1">
    <location>
        <begin position="33"/>
        <end position="50"/>
    </location>
</feature>
<organism evidence="3 4">
    <name type="scientific">Takifugu flavidus</name>
    <name type="common">sansaifugu</name>
    <dbReference type="NCBI Taxonomy" id="433684"/>
    <lineage>
        <taxon>Eukaryota</taxon>
        <taxon>Metazoa</taxon>
        <taxon>Chordata</taxon>
        <taxon>Craniata</taxon>
        <taxon>Vertebrata</taxon>
        <taxon>Euteleostomi</taxon>
        <taxon>Actinopterygii</taxon>
        <taxon>Neopterygii</taxon>
        <taxon>Teleostei</taxon>
        <taxon>Neoteleostei</taxon>
        <taxon>Acanthomorphata</taxon>
        <taxon>Eupercaria</taxon>
        <taxon>Tetraodontiformes</taxon>
        <taxon>Tetradontoidea</taxon>
        <taxon>Tetraodontidae</taxon>
        <taxon>Takifugu</taxon>
    </lineage>
</organism>
<dbReference type="Proteomes" id="UP000324091">
    <property type="component" value="Chromosome 6"/>
</dbReference>
<evidence type="ECO:0000256" key="2">
    <source>
        <dbReference type="SAM" id="Phobius"/>
    </source>
</evidence>
<reference evidence="3 4" key="1">
    <citation type="submission" date="2019-04" db="EMBL/GenBank/DDBJ databases">
        <title>Chromosome genome assembly for Takifugu flavidus.</title>
        <authorList>
            <person name="Xiao S."/>
        </authorList>
    </citation>
    <scope>NUCLEOTIDE SEQUENCE [LARGE SCALE GENOMIC DNA]</scope>
    <source>
        <strain evidence="3">HTHZ2018</strain>
        <tissue evidence="3">Muscle</tissue>
    </source>
</reference>
<keyword evidence="4" id="KW-1185">Reference proteome</keyword>
<evidence type="ECO:0000313" key="3">
    <source>
        <dbReference type="EMBL" id="TWW58497.1"/>
    </source>
</evidence>
<keyword evidence="2" id="KW-0472">Membrane</keyword>
<dbReference type="EMBL" id="RHFK02000019">
    <property type="protein sequence ID" value="TWW58497.1"/>
    <property type="molecule type" value="Genomic_DNA"/>
</dbReference>
<name>A0A5C6MYG3_9TELE</name>
<feature type="transmembrane region" description="Helical" evidence="2">
    <location>
        <begin position="91"/>
        <end position="111"/>
    </location>
</feature>
<gene>
    <name evidence="3" type="ORF">D4764_06G0000270</name>
</gene>
<feature type="region of interest" description="Disordered" evidence="1">
    <location>
        <begin position="33"/>
        <end position="70"/>
    </location>
</feature>
<evidence type="ECO:0000256" key="1">
    <source>
        <dbReference type="SAM" id="MobiDB-lite"/>
    </source>
</evidence>
<evidence type="ECO:0000313" key="4">
    <source>
        <dbReference type="Proteomes" id="UP000324091"/>
    </source>
</evidence>
<keyword evidence="2" id="KW-1133">Transmembrane helix</keyword>
<sequence length="112" mass="12769">MGKEGVKKSAFRCTLRHGGSTRCQGNLRQLIRERDGGRAARQQRGDEIKMSDAFGSRAPGPEPSERCQLCPENSIRRARWRRRPWRRREDVHTVAVVKPGMMVTLTMAAFMS</sequence>
<proteinExistence type="predicted"/>
<accession>A0A5C6MYG3</accession>
<comment type="caution">
    <text evidence="3">The sequence shown here is derived from an EMBL/GenBank/DDBJ whole genome shotgun (WGS) entry which is preliminary data.</text>
</comment>
<protein>
    <submittedName>
        <fullName evidence="3">Uncharacterized protein</fullName>
    </submittedName>
</protein>
<keyword evidence="2" id="KW-0812">Transmembrane</keyword>
<dbReference type="AlphaFoldDB" id="A0A5C6MYG3"/>